<dbReference type="Proteomes" id="UP000807025">
    <property type="component" value="Unassembled WGS sequence"/>
</dbReference>
<keyword evidence="3" id="KW-1185">Reference proteome</keyword>
<feature type="domain" description="F-box" evidence="1">
    <location>
        <begin position="32"/>
        <end position="76"/>
    </location>
</feature>
<dbReference type="InterPro" id="IPR001810">
    <property type="entry name" value="F-box_dom"/>
</dbReference>
<dbReference type="AlphaFoldDB" id="A0A9P5ZL69"/>
<dbReference type="CDD" id="cd09917">
    <property type="entry name" value="F-box_SF"/>
    <property type="match status" value="1"/>
</dbReference>
<dbReference type="OrthoDB" id="3071584at2759"/>
<dbReference type="EMBL" id="MU154717">
    <property type="protein sequence ID" value="KAF9488354.1"/>
    <property type="molecule type" value="Genomic_DNA"/>
</dbReference>
<dbReference type="PROSITE" id="PS50181">
    <property type="entry name" value="FBOX"/>
    <property type="match status" value="1"/>
</dbReference>
<reference evidence="2" key="1">
    <citation type="submission" date="2020-11" db="EMBL/GenBank/DDBJ databases">
        <authorList>
            <consortium name="DOE Joint Genome Institute"/>
            <person name="Ahrendt S."/>
            <person name="Riley R."/>
            <person name="Andreopoulos W."/>
            <person name="Labutti K."/>
            <person name="Pangilinan J."/>
            <person name="Ruiz-Duenas F.J."/>
            <person name="Barrasa J.M."/>
            <person name="Sanchez-Garcia M."/>
            <person name="Camarero S."/>
            <person name="Miyauchi S."/>
            <person name="Serrano A."/>
            <person name="Linde D."/>
            <person name="Babiker R."/>
            <person name="Drula E."/>
            <person name="Ayuso-Fernandez I."/>
            <person name="Pacheco R."/>
            <person name="Padilla G."/>
            <person name="Ferreira P."/>
            <person name="Barriuso J."/>
            <person name="Kellner H."/>
            <person name="Castanera R."/>
            <person name="Alfaro M."/>
            <person name="Ramirez L."/>
            <person name="Pisabarro A.G."/>
            <person name="Kuo A."/>
            <person name="Tritt A."/>
            <person name="Lipzen A."/>
            <person name="He G."/>
            <person name="Yan M."/>
            <person name="Ng V."/>
            <person name="Cullen D."/>
            <person name="Martin F."/>
            <person name="Rosso M.-N."/>
            <person name="Henrissat B."/>
            <person name="Hibbett D."/>
            <person name="Martinez A.T."/>
            <person name="Grigoriev I.V."/>
        </authorList>
    </citation>
    <scope>NUCLEOTIDE SEQUENCE</scope>
    <source>
        <strain evidence="2">ATCC 90797</strain>
    </source>
</reference>
<proteinExistence type="predicted"/>
<accession>A0A9P5ZL69</accession>
<name>A0A9P5ZL69_PLEER</name>
<evidence type="ECO:0000259" key="1">
    <source>
        <dbReference type="PROSITE" id="PS50181"/>
    </source>
</evidence>
<dbReference type="InterPro" id="IPR036047">
    <property type="entry name" value="F-box-like_dom_sf"/>
</dbReference>
<organism evidence="2 3">
    <name type="scientific">Pleurotus eryngii</name>
    <name type="common">Boletus of the steppes</name>
    <dbReference type="NCBI Taxonomy" id="5323"/>
    <lineage>
        <taxon>Eukaryota</taxon>
        <taxon>Fungi</taxon>
        <taxon>Dikarya</taxon>
        <taxon>Basidiomycota</taxon>
        <taxon>Agaricomycotina</taxon>
        <taxon>Agaricomycetes</taxon>
        <taxon>Agaricomycetidae</taxon>
        <taxon>Agaricales</taxon>
        <taxon>Pleurotineae</taxon>
        <taxon>Pleurotaceae</taxon>
        <taxon>Pleurotus</taxon>
    </lineage>
</organism>
<gene>
    <name evidence="2" type="ORF">BDN71DRAFT_1513129</name>
</gene>
<comment type="caution">
    <text evidence="2">The sequence shown here is derived from an EMBL/GenBank/DDBJ whole genome shotgun (WGS) entry which is preliminary data.</text>
</comment>
<evidence type="ECO:0000313" key="2">
    <source>
        <dbReference type="EMBL" id="KAF9488354.1"/>
    </source>
</evidence>
<evidence type="ECO:0000313" key="3">
    <source>
        <dbReference type="Proteomes" id="UP000807025"/>
    </source>
</evidence>
<dbReference type="SUPFAM" id="SSF81383">
    <property type="entry name" value="F-box domain"/>
    <property type="match status" value="1"/>
</dbReference>
<protein>
    <recommendedName>
        <fullName evidence="1">F-box domain-containing protein</fullName>
    </recommendedName>
</protein>
<dbReference type="Pfam" id="PF12937">
    <property type="entry name" value="F-box-like"/>
    <property type="match status" value="1"/>
</dbReference>
<sequence length="474" mass="54589">MKALRQTLASKRLGSVLSASAPIADTSEVSPCLSLAVLPPELWTHILSFLHDPEIHRIRATNRLFYDVAMDRWYKHCQFPYFRGCRGADLLHARHPLLAKRIRVVDISILYLFPISLPVASGWRSKILRFLVPSAARRRTPRRTEPPQEVPTKSKVGCFLDIIAMAENLQKVGIQFPTCESPDLELDFITSLSSLLHDFDSVYYLSLRPKYAKLDWVLPLMHFRGLREVRLYIYMRAGNDLPMSPRTPGTFLRFLECLKPSLEALTMWVFDYEFVSQISQSLCHEGLIMQKVRELSTRLSFQNPHAFEAISTNCSQNCIHYDWMPETIRGFWRGTSSSPLLDELYVTTAAHMPSEEVAWLCRFFSNTKITRFSVSVEVLNARLIDLLAGSFPNLRSVTLKVKHLMQSRRLFDERDLSSFREEMRSRRYPEWRKLARLSLSFYGSDIPAAAVISILAESLPNVEFENGAIHFLPR</sequence>